<dbReference type="KEGG" id="ypy:YPK_0947"/>
<dbReference type="EMBL" id="CP000950">
    <property type="protein sequence ID" value="ACA67248.1"/>
    <property type="molecule type" value="Genomic_DNA"/>
</dbReference>
<protein>
    <submittedName>
        <fullName evidence="1">Uncharacterized protein</fullName>
    </submittedName>
</protein>
<sequence length="50" mass="5862">MDNKRQPPSLSHEQVVARMLKKPAVRAEYERLERQDFAIIDETLKGIHSE</sequence>
<name>A0A0H3B0P8_YERPY</name>
<accession>A0A0H3B0P8</accession>
<dbReference type="AlphaFoldDB" id="A0A0H3B0P8"/>
<dbReference type="GeneID" id="60510028"/>
<dbReference type="RefSeq" id="WP_002209921.1">
    <property type="nucleotide sequence ID" value="NZ_CP009792.1"/>
</dbReference>
<proteinExistence type="predicted"/>
<gene>
    <name evidence="1" type="ordered locus">YPK_0947</name>
</gene>
<evidence type="ECO:0000313" key="1">
    <source>
        <dbReference type="EMBL" id="ACA67248.1"/>
    </source>
</evidence>
<reference evidence="1" key="1">
    <citation type="submission" date="2008-02" db="EMBL/GenBank/DDBJ databases">
        <title>Complete sequence of Yersinia pseudotuberculosis YPIII.</title>
        <authorList>
            <consortium name="US DOE Joint Genome Institute"/>
            <person name="Challacombe J.F."/>
            <person name="Bruce D."/>
            <person name="Detter J.C."/>
            <person name="Green L."/>
            <person name="Land M."/>
            <person name="Munk C."/>
            <person name="Lindler L.E."/>
            <person name="Nikolich M.P."/>
            <person name="Brettin T."/>
        </authorList>
    </citation>
    <scope>NUCLEOTIDE SEQUENCE</scope>
    <source>
        <strain evidence="1">YPIII</strain>
    </source>
</reference>
<organism evidence="1">
    <name type="scientific">Yersinia pseudotuberculosis serotype O:3 (strain YPIII)</name>
    <dbReference type="NCBI Taxonomy" id="502800"/>
    <lineage>
        <taxon>Bacteria</taxon>
        <taxon>Pseudomonadati</taxon>
        <taxon>Pseudomonadota</taxon>
        <taxon>Gammaproteobacteria</taxon>
        <taxon>Enterobacterales</taxon>
        <taxon>Yersiniaceae</taxon>
        <taxon>Yersinia</taxon>
    </lineage>
</organism>